<feature type="compositionally biased region" description="Basic and acidic residues" evidence="9">
    <location>
        <begin position="503"/>
        <end position="513"/>
    </location>
</feature>
<evidence type="ECO:0000256" key="8">
    <source>
        <dbReference type="SAM" id="Coils"/>
    </source>
</evidence>
<keyword evidence="8" id="KW-0175">Coiled coil</keyword>
<accession>A0AAJ7SQ35</accession>
<feature type="coiled-coil region" evidence="8">
    <location>
        <begin position="1324"/>
        <end position="1351"/>
    </location>
</feature>
<dbReference type="GO" id="GO:0006511">
    <property type="term" value="P:ubiquitin-dependent protein catabolic process"/>
    <property type="evidence" value="ECO:0007669"/>
    <property type="project" value="TreeGrafter"/>
</dbReference>
<feature type="compositionally biased region" description="Acidic residues" evidence="9">
    <location>
        <begin position="5029"/>
        <end position="5056"/>
    </location>
</feature>
<dbReference type="Gene3D" id="3.40.50.300">
    <property type="entry name" value="P-loop containing nucleotide triphosphate hydrolases"/>
    <property type="match status" value="2"/>
</dbReference>
<feature type="region of interest" description="Disordered" evidence="9">
    <location>
        <begin position="444"/>
        <end position="513"/>
    </location>
</feature>
<dbReference type="InterPro" id="IPR031248">
    <property type="entry name" value="RNF213"/>
</dbReference>
<reference evidence="13" key="1">
    <citation type="submission" date="2025-08" db="UniProtKB">
        <authorList>
            <consortium name="RefSeq"/>
        </authorList>
    </citation>
    <scope>IDENTIFICATION</scope>
    <source>
        <tissue evidence="13">Sperm</tissue>
    </source>
</reference>
<dbReference type="InterPro" id="IPR027417">
    <property type="entry name" value="P-loop_NTPase"/>
</dbReference>
<dbReference type="PROSITE" id="PS51981">
    <property type="entry name" value="ZF_RZ"/>
    <property type="match status" value="1"/>
</dbReference>
<feature type="compositionally biased region" description="Polar residues" evidence="9">
    <location>
        <begin position="341"/>
        <end position="368"/>
    </location>
</feature>
<feature type="region of interest" description="Disordered" evidence="9">
    <location>
        <begin position="1930"/>
        <end position="1956"/>
    </location>
</feature>
<feature type="compositionally biased region" description="Acidic residues" evidence="9">
    <location>
        <begin position="2958"/>
        <end position="2991"/>
    </location>
</feature>
<evidence type="ECO:0000256" key="6">
    <source>
        <dbReference type="ARBA" id="ARBA00022859"/>
    </source>
</evidence>
<sequence length="5574" mass="630718">MKCPSCQTLCQERQKFCSECGKPLQPECRPAALGQHGSAARETLLQTKGQVDGAPATSQASAGESQTSPGQQGTPGNKKKRNRNKKKKATRSNEESVAAATGATITDKEHRNDGVGREEGSKSTDGDGDCQIKETLTVVEGEQPTVEHIDQSDICTDVTPMPGATSTTIAAASGQHGSADGGTLLQTKQQGDGVPAVSQASIGESQASPRQQGTRDNKKKDRKKKTTGSNEESVAAAAGATTDKEHNNDVVGREEGSNFTDGGGDGKIKETFTVLEREQSPVEHIDQSNVCTDVTLMPGATSTTYADAGDIQKAPTSTEKEKDLYADSSMTEDKNEGDVEQPTNGKNCENTQPERQINSPSGDFSQDPSHQKPEAATAEFQYENSAANDDTSQSACLSAQSAGKNSDAAHEDPAGHSTYAAKTTSNAGAYKENMPVKDLESDANNQISSKDSAAYTTSGVQTRSQSSAENIESQEQGKQRTDTGKTKNKDSKNPNKNQGSKQNESRPDVLAEKDDPDGVDVVFWAVLAKEFKFDSETSDVYVMMQGQTLSKMMTFRLENEVHVLEGHCRLKGSAVKKNALAYKYVCKARAKKKMKYEFIYKETSSEIPYERALHIPTTFVGSVWHQFDDVICAPPAAGAKGVWQRVASTARYVAGYSDEIKKKKGKEWAGELILEHILHSLRNEMKINIEIIMIQLDCLKYCFLNTFLFHCGACEVWNLNINEKQVQEILKKFVDHLQKMIFDSECMSESNKLAFAVLWVCICSKFNLDLVVKPASMICKALILPSNIDDDIWKQFQRKNEIVLAALKWFYGKCLMMHHPVSECLLSLPLLEALERLSGGPEGHVAASTKQVVATTVQQFQKKSLENENIQKSVIQMLRSHQCLLKANPHLSQLLLKMLTINSLAIFTEMDVSWTPEDMLASLHDLVHRYGIACFRQQPERRGFLQVCDAICKKLHFDGPQSGGSKPQASDSTGVRESNNQTFLPESLLISIKQGLSLLRLCKQFAYDQDWLYDVVFACLKILEVYLYLLHKHTKNQEINSPMPESHLEGSKCILDANSIILHWLEALLPTYIFKPSTWHSEEIFFVNQHEPKIWHDVLSINFEAEDFNKIWNTKTMTFLKNRIQQADKKQQIKAYCSSAEYLKTLSPSLENCFAECAIQAVHYVCEAKEEEEILRYVQTNAQRLGGLLSSILENSWPKHEETSNEDIVKHLLTWQASATFLQIWGSNTKLHETMTDQAQINIGIAQSVLDTLIHELIDGSVMYKILHLAIKHKEKLLECFNAINNNASKTTKVTRTDLETVLGWRQSEIDEFKFQRILVNELLSRCEIVKNNMNDDYKNLQNNYEESLKADSKPVKTLWLARVLGKEEMLGQSLLFLETEQQEMAKQLLKLKGSFIFSESWKNQMRHMTESRKLYRSSAFSLARVFEEIWKPAYGSLETLYNDVKHGTISLGEVHKKFRNNSEESLKKEFYIIAPALDGPDCSKQDMAVWIEERLTQICHYRQISEAARSAKAVSEIVDCLGLTGDFRLLRELSHHDQETFRRNPLNSINDDLVKTKDILKGLNNNLQQSSDAFCKCSEKLFIAWIKETVKNVKELKVFVDLASISAGENDMDIDKVKIFHDAVLGYAPLLYELEADVGIDELLQALQQLQATMDTDCNIPRKLIDSCANKEWLQAVHEAHGSVERSSFVQAKTINQKGIFHIEHCSEQGKLTLKSIVRLKCVQDNECNHDEKDGKGSDREQDEVMRTYSLENLEELQNKLMLIAGKAEQGKEEVDRFLELFDGVTRLGKAYIQLYNAGNVLFRGWNALVYCDPNRKVSVDVDFPALGLNVQGFRPVIGELKELCRGMEGCLDQWQQYTNKKRTEFSHLNWYTSEQLVSLCSKLADLLKTQQSDPQSLAMLSFIKSGCTGDHVTRALKRAIDLIRKKESEQTETTLTQPPSEEVIEENTRKEESMKDKAEQIKQLLQNLTEQGIPEEHAKAAIQYCGAVDEHVLLDFVFANSMDDNSTVNRLCQEFDDAWHNPQLRHASLNDVPHPSVYDVDVKFSTLKRKTQEEFEQMLDWKSVGCEQKVKLIWNIYEKNLSNLICEEYLSLDILGTALDFLMEMETTRIQREIPQGFLKGKPNLIVCPEAEIYTRILHFYIVSKNQPLPSYDEVLICSPETMAEECEIFLRRVMTKDAHNSKIYCLANADQLTYEVAAKFLACFNSLENTADYKLAIFCSSEREHSHLPTTFDSFRISTTLSFTDSDLKDYLKSHCIVPQGTASVFPDRRNISLVTSKRAGVGKSLFVQKLVKHSEDLLNNPNMDYVTVRLMDSKINETFLVETFLTRQDNPSDCIPRVFHVDVTPGVKKGFDTLLMRLFVLGHLQSTDGRVWRCKKSDVYVVEYLDWHPTKELVNQRKQRGPILLTHVLPTVTCISPLEVLQLYREKTPERFDLPLMDKDLFEQEVYQRPLQYLRRFTDGANLDAFHFDLGKVEETPMQCLEILLHYCGVSDPSWAELQNFARFLNVQLQDSETSVYCNVNIVGDTLVGFKHFIVKFMTIMAKDFATPSLELSDESARLHNNRMEDVLETLETYSIRKRWESQPHPYVFFNADHTSMTFLGFHINATCDAVDPSTYKVLLKAVMTKQLHYGLTLQRVPFNINFDNLPRLEKLVRLSRVFGIEYPEDPDENYELTTDNVMKMLAIHMRFRSGIPVIIMGETGCGKTKLIRYMCDLQKSGREAENMILVKVHGGVTPHFIYKKIQDAEELAIQNEEFDMDTVLFFDEANTTEAIYAIKEALCDSTVEGRAIRTQRLKIIAACNPYRKHTDQMIDRLEAAGLGYRIRAEDTEERMGKIPLRQLVYRVQPLPPSMLPFVWDFGQLSNLAEQLYIKQIVQRHSRTGNIPTESTQRISAVLSASQEYLRTCADECSFVSLRDVERCLKVLAWFYEQRDTLFQQMEQLKSAKGEEFVEERVESEDEEVEEEDQAEIELEEEQEEEEEEEEEEADADCRVDDVTRALILALGVCYHASLEKRQKYRKAIAPFFNCSAKEILNEIILCQDVFLKSIDLESTIAKNAALKENVFMMVVCVEQRIPLFLVGKPGSSKSLAKTIVADAMQGKSARSDLFRGYKQLHLVSFQCSPHSSSEGIISTFRQSAHFQQNQNFQEYVSVVVLDEVGLAEDSPQMPLKALHPLLEDGCVDEEKPEQYKKVGFIGISNWALDPAKMNRGILVFRGVPDEKELIKSARGICSSDPVISDIIEILFSGLARAYLSICKAQEKEFFGLRDYYSLVKMLFAFTKVSNEFPSPEELLEAILRNFGGHADMDAIGFFKDHLAEVSFEYDTACISSLKFIKENIKKGDECKESRYLLLLTSNSAALNILNTIGNLDMEDTIYIYGSSFPKDQEYTQVCRNINKIKVCMETGKTVILLNIQNLYESLYDALNQYYVYLGGNRYVDLGLGSHRVKCRVQKKFRLIVIEEKAVVYEKFPVPLINRLEKHCLEMNTILEPEQRALTKQLQDWARDFASGSQQNFSAADVFIGYHEDACASIVVQQCERHRSDMDESEFLSRAKEVLLQCATPDAVLRYTSGAAGGARKVIDLYFEKQKHRSLLELLRYCLQDVHIASNGIHLEISTHSKLLSQLDAENIGNDLKFEKETVCLLTLQQFETEQEFCQELSNFFKKKGRKLLLLQYIFDDPHISPRLISCAKYCILNQKLENSVERSELFVAFITKVPRVLRGCGYIGFNGGPWWSMHLDELVPPGSFLVDIKSLYSSSISSLLVSPVLSQEDGPVGLDTRYLLSLCLQPAAAMLEDRADNVQRTMERIPILLRLFGTHSGEQSEKDPSGPVSGEAEFVTALQTRVAGLLKEQEMLMFSNESWTSRQASSLESILHNGTFRQALWQHLQKVVSSALAGVLAAVDQDNNLDLLDESKQPPHIIELWLQILSNENILPFQSIAREANVQIPVPRSTDAGLPRHSELPFSWLFYESIQTLWIKIQDHQETLGSCPEKMLQRQFDSTPLGQLLASLPGDCSEDILTRYSNDFVCMAFQPRRQEELKLLSSALIRAIHWVHHEEEQRSSVPPVVWLHVVATRARTRLDCFCQLARILPDILTQLCWNTDLTAALPHQEMVLDLDAVQACLELLQPRQEKLQQREQLWQWSQQVTSLKPVVNSCIAALANSPRGTEAITASLQKMRSQWRHLLVVHMYTDRLSDITDPKIFGVIVKHLFLLWKILQVDSDLSKQKPMQCIINLLKNCNNQSSTLYFRGGVKECRLCREEITDPAALPCEHVFCMKCLRMKLEMRNTCPTCQQETSLDQIVRTEHVRHIVEQHSGFRKRLTSFFVDIVAQFCFGSGDPPSQEVIQMLLDLLFRDPSEGQDIGKSKTRGLSPFEECMDPNPVIRSLLLKLLLGYRFEDVRQYLDTYLHKMGEATSLEQGDQEELCYMVIRCIEDSLHAEGLDEDMSRALDRLSTLQLPLQDRTEQDRSIATLISIAHIRFCLNVATAVLYQEYSGENQKQADGETEGVPQGLSLVGQRSEFLSRLSDELRLECSPLLQNFLIRSVYHRYGYAFLLNLLSKPQLGWAFPACVLRSREEAKMLPDRFLVHGAQYCDFRDALAAVGMSEDSGELHKCLKASGQMASLPLAVFKEVVLPSMKPHTQPTEQTLKMIVSALKGVASRKNSSALSLCHILLGLMEVQRDENEADPTAILKKLGMFENQEATTEIDWSFMSAMLKLVVHLAAVLLCSKPSPLLGPLHNLATNTASMATAFLPTMPDDLKADSFTWEGMQQGWRYECPNGHVYVIENCGQPNFVGNCMECNAEIGGLAHKLLEGSKRIESAVDQTQTGHVLGDPDARSSLIPERNLPPTAQCLMRALTHSAMLWGYTQDPQVLKQLIKPAVAVEDIPTFLLGHLQVDLTQLGLALGRNWDDALTTAHLLLTSTGQKPGQWCKWNQNLNSKKSRTEWETHFIDECIKPFLEGLDGKLQDVNERMSRDHQMRGNVLVRLIYASSDVMNESEAAELPCNEGELMETGEEALDHTGAKEEEEGELAENQDPSEEENTDSEEDEECDGVQVVGHTARKTDTAVDEENGEHQDTEQEEAMERASPSSAVPLPSSNVLWRYEARLTPGRLAHLLEKEGGREAHPVLWHVLMQEQKLKLLRFLPELLQLQQKLISYFRHRPSLNYTTLSVSSFLERFNDERERQVLSAQIDTFWRLWSSVQLLMKESGSILPEALATAIAGAAAPMSLLLPQEHGLGLCARTVTRILIGLHNDLVEMVQRFSGHRVRCVGPAEVTAVDALSVDVERDVLPLALSTCEYWLEGGRPTVCDYAFPLLERRLVDRFLLGKPRIKDIPSFSDKQNYNILTVLITLQKKIAQEPLSVATQRRVMDMLRVVSDVSEVIFTLTVAVEFLAAVGGDGERPLADYVVSALHMDYSGGNAGTQVLQLCRIKQSISLWKLLTAWRAELLLDLKQEPVLLMLDSFQKDLNEDQQEALEQRLPGGRMEGLILELHAFVLLELRPKQHSNIYNPTWSLADTLRAHLERQGERDEAVDSVCRLLPDDVTLGQVLAVWKAAVECRRRTTQHRLV</sequence>
<dbReference type="KEGG" id="pmrn:116938848"/>
<dbReference type="PANTHER" id="PTHR22605">
    <property type="entry name" value="RZ-TYPE DOMAIN-CONTAINING PROTEIN"/>
    <property type="match status" value="1"/>
</dbReference>
<evidence type="ECO:0000256" key="4">
    <source>
        <dbReference type="ARBA" id="ARBA00022771"/>
    </source>
</evidence>
<name>A0AAJ7SQ35_PETMA</name>
<feature type="compositionally biased region" description="Basic and acidic residues" evidence="9">
    <location>
        <begin position="106"/>
        <end position="125"/>
    </location>
</feature>
<dbReference type="SMART" id="SM00382">
    <property type="entry name" value="AAA"/>
    <property type="match status" value="2"/>
</dbReference>
<dbReference type="Pfam" id="PF13923">
    <property type="entry name" value="zf-C3HC4_2"/>
    <property type="match status" value="1"/>
</dbReference>
<evidence type="ECO:0000256" key="9">
    <source>
        <dbReference type="SAM" id="MobiDB-lite"/>
    </source>
</evidence>
<evidence type="ECO:0000313" key="13">
    <source>
        <dbReference type="RefSeq" id="XP_032802457.1"/>
    </source>
</evidence>
<evidence type="ECO:0000256" key="1">
    <source>
        <dbReference type="ARBA" id="ARBA00004496"/>
    </source>
</evidence>
<dbReference type="Gene3D" id="3.30.40.10">
    <property type="entry name" value="Zinc/RING finger domain, C3HC4 (zinc finger)"/>
    <property type="match status" value="1"/>
</dbReference>
<dbReference type="SMART" id="SM00184">
    <property type="entry name" value="RING"/>
    <property type="match status" value="1"/>
</dbReference>
<evidence type="ECO:0000256" key="5">
    <source>
        <dbReference type="ARBA" id="ARBA00022833"/>
    </source>
</evidence>
<proteinExistence type="predicted"/>
<dbReference type="RefSeq" id="XP_032802457.1">
    <property type="nucleotide sequence ID" value="XM_032946566.1"/>
</dbReference>
<dbReference type="GO" id="GO:0008270">
    <property type="term" value="F:zinc ion binding"/>
    <property type="evidence" value="ECO:0007669"/>
    <property type="project" value="UniProtKB-KW"/>
</dbReference>
<dbReference type="PROSITE" id="PS50089">
    <property type="entry name" value="ZF_RING_2"/>
    <property type="match status" value="1"/>
</dbReference>
<dbReference type="GO" id="GO:0002040">
    <property type="term" value="P:sprouting angiogenesis"/>
    <property type="evidence" value="ECO:0007669"/>
    <property type="project" value="TreeGrafter"/>
</dbReference>
<protein>
    <submittedName>
        <fullName evidence="13">E3 ubiquitin-protein ligase RNF213</fullName>
    </submittedName>
</protein>
<keyword evidence="4 7" id="KW-0863">Zinc-finger</keyword>
<dbReference type="Proteomes" id="UP001318040">
    <property type="component" value="Chromosome 4"/>
</dbReference>
<dbReference type="GO" id="GO:0016020">
    <property type="term" value="C:membrane"/>
    <property type="evidence" value="ECO:0007669"/>
    <property type="project" value="TreeGrafter"/>
</dbReference>
<gene>
    <name evidence="13" type="primary">RNF213</name>
</gene>
<dbReference type="PANTHER" id="PTHR22605:SF16">
    <property type="entry name" value="E3 UBIQUITIN-PROTEIN LIGASE RNF213"/>
    <property type="match status" value="1"/>
</dbReference>
<feature type="compositionally biased region" description="Low complexity" evidence="9">
    <location>
        <begin position="164"/>
        <end position="173"/>
    </location>
</feature>
<dbReference type="CDD" id="cd00009">
    <property type="entry name" value="AAA"/>
    <property type="match status" value="1"/>
</dbReference>
<feature type="compositionally biased region" description="Polar residues" evidence="9">
    <location>
        <begin position="56"/>
        <end position="75"/>
    </location>
</feature>
<dbReference type="FunFam" id="3.40.50.300:FF:000491">
    <property type="entry name" value="E3 ubiquitin-protein ligase RNF213"/>
    <property type="match status" value="1"/>
</dbReference>
<feature type="domain" description="RZ-type" evidence="11">
    <location>
        <begin position="4759"/>
        <end position="4831"/>
    </location>
</feature>
<keyword evidence="3" id="KW-0479">Metal-binding</keyword>
<evidence type="ECO:0000313" key="12">
    <source>
        <dbReference type="Proteomes" id="UP001318040"/>
    </source>
</evidence>
<feature type="compositionally biased region" description="Polar residues" evidence="9">
    <location>
        <begin position="198"/>
        <end position="212"/>
    </location>
</feature>
<dbReference type="GO" id="GO:2000051">
    <property type="term" value="P:negative regulation of non-canonical Wnt signaling pathway"/>
    <property type="evidence" value="ECO:0007669"/>
    <property type="project" value="TreeGrafter"/>
</dbReference>
<feature type="region of interest" description="Disordered" evidence="9">
    <location>
        <begin position="27"/>
        <end position="431"/>
    </location>
</feature>
<keyword evidence="12" id="KW-1185">Reference proteome</keyword>
<comment type="subcellular location">
    <subcellularLocation>
        <location evidence="1">Cytoplasm</location>
    </subcellularLocation>
</comment>
<feature type="compositionally biased region" description="Basic residues" evidence="9">
    <location>
        <begin position="77"/>
        <end position="90"/>
    </location>
</feature>
<dbReference type="GO" id="GO:0016887">
    <property type="term" value="F:ATP hydrolysis activity"/>
    <property type="evidence" value="ECO:0007669"/>
    <property type="project" value="InterPro"/>
</dbReference>
<dbReference type="InterPro" id="IPR003593">
    <property type="entry name" value="AAA+_ATPase"/>
</dbReference>
<feature type="compositionally biased region" description="Basic and acidic residues" evidence="9">
    <location>
        <begin position="318"/>
        <end position="337"/>
    </location>
</feature>
<dbReference type="InterPro" id="IPR017907">
    <property type="entry name" value="Znf_RING_CS"/>
</dbReference>
<dbReference type="PROSITE" id="PS00518">
    <property type="entry name" value="ZF_RING_1"/>
    <property type="match status" value="1"/>
</dbReference>
<keyword evidence="2" id="KW-0963">Cytoplasm</keyword>
<feature type="domain" description="RING-type" evidence="10">
    <location>
        <begin position="4258"/>
        <end position="4296"/>
    </location>
</feature>
<dbReference type="GO" id="GO:0004842">
    <property type="term" value="F:ubiquitin-protein transferase activity"/>
    <property type="evidence" value="ECO:0007669"/>
    <property type="project" value="InterPro"/>
</dbReference>
<feature type="compositionally biased region" description="Basic and acidic residues" evidence="9">
    <location>
        <begin position="475"/>
        <end position="493"/>
    </location>
</feature>
<evidence type="ECO:0000256" key="3">
    <source>
        <dbReference type="ARBA" id="ARBA00022723"/>
    </source>
</evidence>
<keyword evidence="5" id="KW-0862">Zinc</keyword>
<feature type="region of interest" description="Disordered" evidence="9">
    <location>
        <begin position="2952"/>
        <end position="2992"/>
    </location>
</feature>
<dbReference type="InterPro" id="IPR001841">
    <property type="entry name" value="Znf_RING"/>
</dbReference>
<organism evidence="12 13">
    <name type="scientific">Petromyzon marinus</name>
    <name type="common">Sea lamprey</name>
    <dbReference type="NCBI Taxonomy" id="7757"/>
    <lineage>
        <taxon>Eukaryota</taxon>
        <taxon>Metazoa</taxon>
        <taxon>Chordata</taxon>
        <taxon>Craniata</taxon>
        <taxon>Vertebrata</taxon>
        <taxon>Cyclostomata</taxon>
        <taxon>Hyperoartia</taxon>
        <taxon>Petromyzontiformes</taxon>
        <taxon>Petromyzontidae</taxon>
        <taxon>Petromyzon</taxon>
    </lineage>
</organism>
<dbReference type="GO" id="GO:0002376">
    <property type="term" value="P:immune system process"/>
    <property type="evidence" value="ECO:0007669"/>
    <property type="project" value="UniProtKB-KW"/>
</dbReference>
<feature type="compositionally biased region" description="Basic and acidic residues" evidence="9">
    <location>
        <begin position="242"/>
        <end position="256"/>
    </location>
</feature>
<keyword evidence="6" id="KW-0391">Immunity</keyword>
<dbReference type="InterPro" id="IPR013083">
    <property type="entry name" value="Znf_RING/FYVE/PHD"/>
</dbReference>
<feature type="region of interest" description="Disordered" evidence="9">
    <location>
        <begin position="5021"/>
        <end position="5096"/>
    </location>
</feature>
<dbReference type="Pfam" id="PF20173">
    <property type="entry name" value="ZnF_RZ-type"/>
    <property type="match status" value="1"/>
</dbReference>
<dbReference type="GO" id="GO:0005730">
    <property type="term" value="C:nucleolus"/>
    <property type="evidence" value="ECO:0007669"/>
    <property type="project" value="TreeGrafter"/>
</dbReference>
<feature type="compositionally biased region" description="Polar residues" evidence="9">
    <location>
        <begin position="444"/>
        <end position="474"/>
    </location>
</feature>
<feature type="compositionally biased region" description="Polar residues" evidence="9">
    <location>
        <begin position="382"/>
        <end position="404"/>
    </location>
</feature>
<evidence type="ECO:0000256" key="2">
    <source>
        <dbReference type="ARBA" id="ARBA00022490"/>
    </source>
</evidence>
<feature type="compositionally biased region" description="Basic and acidic residues" evidence="9">
    <location>
        <begin position="264"/>
        <end position="286"/>
    </location>
</feature>
<evidence type="ECO:0000259" key="11">
    <source>
        <dbReference type="PROSITE" id="PS51981"/>
    </source>
</evidence>
<dbReference type="InterPro" id="IPR046439">
    <property type="entry name" value="ZF_RZ_dom"/>
</dbReference>
<evidence type="ECO:0000256" key="7">
    <source>
        <dbReference type="PROSITE-ProRule" id="PRU00175"/>
    </source>
</evidence>
<dbReference type="SUPFAM" id="SSF57850">
    <property type="entry name" value="RING/U-box"/>
    <property type="match status" value="1"/>
</dbReference>
<dbReference type="GO" id="GO:0005829">
    <property type="term" value="C:cytosol"/>
    <property type="evidence" value="ECO:0007669"/>
    <property type="project" value="TreeGrafter"/>
</dbReference>
<dbReference type="SUPFAM" id="SSF52540">
    <property type="entry name" value="P-loop containing nucleoside triphosphate hydrolases"/>
    <property type="match status" value="2"/>
</dbReference>
<evidence type="ECO:0000259" key="10">
    <source>
        <dbReference type="PROSITE" id="PS50089"/>
    </source>
</evidence>